<dbReference type="AlphaFoldDB" id="A0A3S4YYX1"/>
<dbReference type="Proteomes" id="UP000269542">
    <property type="component" value="Chromosome"/>
</dbReference>
<keyword evidence="3" id="KW-1185">Reference proteome</keyword>
<dbReference type="InterPro" id="IPR054195">
    <property type="entry name" value="DUF6900"/>
</dbReference>
<evidence type="ECO:0000313" key="3">
    <source>
        <dbReference type="Proteomes" id="UP000269542"/>
    </source>
</evidence>
<reference evidence="2 3" key="1">
    <citation type="submission" date="2018-12" db="EMBL/GenBank/DDBJ databases">
        <authorList>
            <consortium name="Pathogen Informatics"/>
        </authorList>
    </citation>
    <scope>NUCLEOTIDE SEQUENCE [LARGE SCALE GENOMIC DNA]</scope>
    <source>
        <strain evidence="2 3">NCTC13354</strain>
    </source>
</reference>
<dbReference type="KEGG" id="tbw:NCTC13354_01580"/>
<gene>
    <name evidence="2" type="ORF">NCTC13354_01580</name>
</gene>
<name>A0A3S4YYX1_9ACTO</name>
<sequence length="60" mass="6839">MNKTTANQLLQIAKNHSFEIANRGDLDQRMNDSEDFIEVSVWGLKAMLAEAYKLGQQQAR</sequence>
<dbReference type="OrthoDB" id="7067229at2"/>
<evidence type="ECO:0000313" key="2">
    <source>
        <dbReference type="EMBL" id="VEI13857.1"/>
    </source>
</evidence>
<dbReference type="RefSeq" id="WP_126416916.1">
    <property type="nucleotide sequence ID" value="NZ_LR134476.1"/>
</dbReference>
<organism evidence="2 3">
    <name type="scientific">Trueperella bialowiezensis</name>
    <dbReference type="NCBI Taxonomy" id="312285"/>
    <lineage>
        <taxon>Bacteria</taxon>
        <taxon>Bacillati</taxon>
        <taxon>Actinomycetota</taxon>
        <taxon>Actinomycetes</taxon>
        <taxon>Actinomycetales</taxon>
        <taxon>Actinomycetaceae</taxon>
        <taxon>Trueperella</taxon>
    </lineage>
</organism>
<protein>
    <recommendedName>
        <fullName evidence="1">DUF6900 domain-containing protein</fullName>
    </recommendedName>
</protein>
<proteinExistence type="predicted"/>
<dbReference type="EMBL" id="LR134476">
    <property type="protein sequence ID" value="VEI13857.1"/>
    <property type="molecule type" value="Genomic_DNA"/>
</dbReference>
<dbReference type="Pfam" id="PF21841">
    <property type="entry name" value="DUF6900"/>
    <property type="match status" value="1"/>
</dbReference>
<feature type="domain" description="DUF6900" evidence="1">
    <location>
        <begin position="5"/>
        <end position="59"/>
    </location>
</feature>
<accession>A0A3S4YYX1</accession>
<evidence type="ECO:0000259" key="1">
    <source>
        <dbReference type="Pfam" id="PF21841"/>
    </source>
</evidence>